<dbReference type="AlphaFoldDB" id="A0A0G0BD63"/>
<accession>A0A0G0BD63</accession>
<keyword evidence="1" id="KW-0732">Signal</keyword>
<dbReference type="EMBL" id="LBPX01000015">
    <property type="protein sequence ID" value="KKP67354.1"/>
    <property type="molecule type" value="Genomic_DNA"/>
</dbReference>
<sequence>MRFFVITRFLVVASFLLGMTSEGKVHAINMESTRFIIESANTSSAAGDKSSSGYKLSDTIGQLAAGQFSSSGYVVKAGFQYLHSVIPFRFSISDINIDLGSLLPNTPSTAYTVLTVAFGSAGQYQVTTIEESPLKTLSGNAIVDTSCNGGTETCTESTAKLWDSASAYGFGYNMAGNDIPADFTSSSHFRPFPDRLLAEAPAVIMSSSNVSTSRQATLTFKANISPIQPAGSYQTVVSFVATPSY</sequence>
<evidence type="ECO:0000256" key="1">
    <source>
        <dbReference type="SAM" id="SignalP"/>
    </source>
</evidence>
<protein>
    <submittedName>
        <fullName evidence="2">Uncharacterized protein</fullName>
    </submittedName>
</protein>
<reference evidence="2 3" key="1">
    <citation type="journal article" date="2015" name="Nature">
        <title>rRNA introns, odd ribosomes, and small enigmatic genomes across a large radiation of phyla.</title>
        <authorList>
            <person name="Brown C.T."/>
            <person name="Hug L.A."/>
            <person name="Thomas B.C."/>
            <person name="Sharon I."/>
            <person name="Castelle C.J."/>
            <person name="Singh A."/>
            <person name="Wilkins M.J."/>
            <person name="Williams K.H."/>
            <person name="Banfield J.F."/>
        </authorList>
    </citation>
    <scope>NUCLEOTIDE SEQUENCE [LARGE SCALE GENOMIC DNA]</scope>
</reference>
<name>A0A0G0BD63_9BACT</name>
<feature type="chain" id="PRO_5002531448" evidence="1">
    <location>
        <begin position="28"/>
        <end position="245"/>
    </location>
</feature>
<proteinExistence type="predicted"/>
<evidence type="ECO:0000313" key="3">
    <source>
        <dbReference type="Proteomes" id="UP000034127"/>
    </source>
</evidence>
<evidence type="ECO:0000313" key="2">
    <source>
        <dbReference type="EMBL" id="KKP67354.1"/>
    </source>
</evidence>
<gene>
    <name evidence="2" type="ORF">UR63_C0015G0014</name>
</gene>
<comment type="caution">
    <text evidence="2">The sequence shown here is derived from an EMBL/GenBank/DDBJ whole genome shotgun (WGS) entry which is preliminary data.</text>
</comment>
<feature type="signal peptide" evidence="1">
    <location>
        <begin position="1"/>
        <end position="27"/>
    </location>
</feature>
<dbReference type="Proteomes" id="UP000034127">
    <property type="component" value="Unassembled WGS sequence"/>
</dbReference>
<organism evidence="2 3">
    <name type="scientific">Candidatus Roizmanbacteria bacterium GW2011_GWC2_35_12</name>
    <dbReference type="NCBI Taxonomy" id="1618485"/>
    <lineage>
        <taxon>Bacteria</taxon>
        <taxon>Candidatus Roizmaniibacteriota</taxon>
    </lineage>
</organism>